<dbReference type="InterPro" id="IPR013783">
    <property type="entry name" value="Ig-like_fold"/>
</dbReference>
<evidence type="ECO:0000256" key="3">
    <source>
        <dbReference type="SAM" id="SignalP"/>
    </source>
</evidence>
<feature type="chain" id="PRO_5003684070" evidence="3">
    <location>
        <begin position="22"/>
        <end position="1264"/>
    </location>
</feature>
<evidence type="ECO:0000256" key="2">
    <source>
        <dbReference type="ARBA" id="ARBA00023157"/>
    </source>
</evidence>
<dbReference type="AlphaFoldDB" id="I3YY65"/>
<dbReference type="Gene3D" id="2.60.120.200">
    <property type="match status" value="3"/>
</dbReference>
<dbReference type="Gene3D" id="2.60.40.10">
    <property type="entry name" value="Immunoglobulins"/>
    <property type="match status" value="4"/>
</dbReference>
<dbReference type="Proteomes" id="UP000006049">
    <property type="component" value="Chromosome"/>
</dbReference>
<evidence type="ECO:0000256" key="1">
    <source>
        <dbReference type="ARBA" id="ARBA00022729"/>
    </source>
</evidence>
<feature type="signal peptide" evidence="3">
    <location>
        <begin position="1"/>
        <end position="21"/>
    </location>
</feature>
<dbReference type="HOGENOM" id="CLU_264497_0_0_10"/>
<dbReference type="SUPFAM" id="SSF49854">
    <property type="entry name" value="Spermadhesin, CUB domain"/>
    <property type="match status" value="1"/>
</dbReference>
<gene>
    <name evidence="7" type="ordered locus">Aeqsu_2476</name>
</gene>
<keyword evidence="8" id="KW-1185">Reference proteome</keyword>
<evidence type="ECO:0000259" key="5">
    <source>
        <dbReference type="PROSITE" id="PS50060"/>
    </source>
</evidence>
<dbReference type="OrthoDB" id="975384at2"/>
<sequence>MKRITLILSLFIICFSWQGNAQVLSENFDSPTFPAGWTNEYVNKTENWNIVTGNPYGGVPHSGPQMVEFNHSNFGAITKLVTPKLDLTGVNNPQLNFFLLNIKVGVVDELKVYYKTSAAGSWTQIGENYNYEHNTWTEITLNLPNPSADYYIAFEGKFNFGGGVDIDDVTVAAGPSCLAPTNLKAINLTATSAYLEWIEPGSATHWGIEYGPIGFTQGTGTSVYDADGILGEAITGLSANTTYDFYVNADCGSGDISSWAGPKQFTTTCTPISSFPWTEKFEGVSYPDIPNCWTVVDNNNDTRTFESDSFGINGSMAVGMYTDFNNGNNDDYLMLPPLNLNGNQQLTFYTLLLNANQPDEFEVLLSTTENDVTDFTTVILPRNLVTTAGPNEVNIDLSGYSGIVHIAVHIPNSSTDGYYIYFDDFSVEDVVLSCLPVTNLTATPLGDGSVDVAWTAGGTESKWEIEYGAPGFPLGTGTTVTVNGSAEENLTSLDSNKSYELYVTAICGAGDESTPTGPVAFRTADASGCGQTQAGNNFEGVYVINPDSGYKIADDFIVSASTINFSVEKITANLVADGGINTASIVFYEDNNGIPGTQIGTTIQDITPTSQSLIGTYQGIDAWEVILDLPTSVDFSNGANNTPATYWIQISATPNGNNPVGIDMTSANHIGNYAMIKYENEPWMINPGSFDAVFSIGGTCTKVECPEPTNLSATNITLNSAKINWNAGGTETEWELEYGPAGFTLGTGTVILDNDGTIGENITGLDAATYYDYYVTPLCGTGTPFPAGPKGFSTLCGTTIDTFPFSESFENTSGTRDCWTNEYVTGDSVDWKYVTTNGDNSITPRTGELMAQLKSESYDDKTKLVTPALDLTSLTNPQLTFYFATTKWIADNDELRIFYKTSASGAWTQIGDNYTAETIVWTQVILDLPEPSSEYYIAFEGKSNFGRGIDVDDVLVGEAPTCMQPLNLIANHMTQDSVELSWDAVPSAANGYEWFVFTAGADPTTDTPVATGTTPNGTTVVNVTGLTELTVFDFYVLSNCGSGEESSLAGPTTFKTADIALTCGDKYYDTGGPSGDYGNDEFITTIIAPDNSNEKITVSFSSFDVEFGWDALYVHDGPDASYPLIDSGNGPTANFPAGGYYGQTPPAPFTSTHSSGALTFVFMSDYRFPYSGWEADVTCTPLSVADIAFENFSYYPNPVQNTLSLKAVNNIENITVYNLLGQEVMSIKPNSPIPTLEMGNMQTGTYLMKVTIDGNYKTFRVIKK</sequence>
<dbReference type="eggNOG" id="COG3391">
    <property type="taxonomic scope" value="Bacteria"/>
</dbReference>
<dbReference type="eggNOG" id="COG3291">
    <property type="taxonomic scope" value="Bacteria"/>
</dbReference>
<keyword evidence="1 3" id="KW-0732">Signal</keyword>
<dbReference type="PROSITE" id="PS01180">
    <property type="entry name" value="CUB"/>
    <property type="match status" value="1"/>
</dbReference>
<evidence type="ECO:0000259" key="6">
    <source>
        <dbReference type="PROSITE" id="PS50853"/>
    </source>
</evidence>
<evidence type="ECO:0000313" key="7">
    <source>
        <dbReference type="EMBL" id="AFL81933.1"/>
    </source>
</evidence>
<proteinExistence type="predicted"/>
<dbReference type="GO" id="GO:0005975">
    <property type="term" value="P:carbohydrate metabolic process"/>
    <property type="evidence" value="ECO:0007669"/>
    <property type="project" value="UniProtKB-ARBA"/>
</dbReference>
<dbReference type="Gene3D" id="2.60.120.290">
    <property type="entry name" value="Spermadhesin, CUB domain"/>
    <property type="match status" value="1"/>
</dbReference>
<dbReference type="PATRIC" id="fig|746697.3.peg.2528"/>
<dbReference type="GO" id="GO:0016020">
    <property type="term" value="C:membrane"/>
    <property type="evidence" value="ECO:0007669"/>
    <property type="project" value="InterPro"/>
</dbReference>
<dbReference type="InterPro" id="IPR011628">
    <property type="entry name" value="Cleaved_adhesin"/>
</dbReference>
<dbReference type="GO" id="GO:0004553">
    <property type="term" value="F:hydrolase activity, hydrolyzing O-glycosyl compounds"/>
    <property type="evidence" value="ECO:0007669"/>
    <property type="project" value="UniProtKB-ARBA"/>
</dbReference>
<dbReference type="PROSITE" id="PS50853">
    <property type="entry name" value="FN3"/>
    <property type="match status" value="4"/>
</dbReference>
<dbReference type="InterPro" id="IPR000998">
    <property type="entry name" value="MAM_dom"/>
</dbReference>
<dbReference type="InterPro" id="IPR026444">
    <property type="entry name" value="Secre_tail"/>
</dbReference>
<dbReference type="InterPro" id="IPR013320">
    <property type="entry name" value="ConA-like_dom_sf"/>
</dbReference>
<organism evidence="7 8">
    <name type="scientific">Aequorivita sublithincola (strain DSM 14238 / LMG 21431 / ACAM 643 / 9-3)</name>
    <dbReference type="NCBI Taxonomy" id="746697"/>
    <lineage>
        <taxon>Bacteria</taxon>
        <taxon>Pseudomonadati</taxon>
        <taxon>Bacteroidota</taxon>
        <taxon>Flavobacteriia</taxon>
        <taxon>Flavobacteriales</taxon>
        <taxon>Flavobacteriaceae</taxon>
        <taxon>Aequorivita</taxon>
    </lineage>
</organism>
<dbReference type="CDD" id="cd00063">
    <property type="entry name" value="FN3"/>
    <property type="match status" value="2"/>
</dbReference>
<protein>
    <submittedName>
        <fullName evidence="7">Fibronectin type III domain-containing protein</fullName>
    </submittedName>
</protein>
<feature type="domain" description="Fibronectin type-III" evidence="6">
    <location>
        <begin position="707"/>
        <end position="802"/>
    </location>
</feature>
<dbReference type="SMART" id="SM00060">
    <property type="entry name" value="FN3"/>
    <property type="match status" value="4"/>
</dbReference>
<dbReference type="RefSeq" id="WP_014783182.1">
    <property type="nucleotide sequence ID" value="NC_018013.1"/>
</dbReference>
<dbReference type="InterPro" id="IPR000859">
    <property type="entry name" value="CUB_dom"/>
</dbReference>
<feature type="domain" description="Fibronectin type-III" evidence="6">
    <location>
        <begin position="436"/>
        <end position="526"/>
    </location>
</feature>
<dbReference type="SUPFAM" id="SSF49899">
    <property type="entry name" value="Concanavalin A-like lectins/glucanases"/>
    <property type="match status" value="2"/>
</dbReference>
<name>I3YY65_AEQSU</name>
<accession>I3YY65</accession>
<dbReference type="SMART" id="SM00042">
    <property type="entry name" value="CUB"/>
    <property type="match status" value="1"/>
</dbReference>
<feature type="domain" description="MAM" evidence="5">
    <location>
        <begin position="805"/>
        <end position="964"/>
    </location>
</feature>
<dbReference type="STRING" id="746697.Aeqsu_2476"/>
<dbReference type="EMBL" id="CP003280">
    <property type="protein sequence ID" value="AFL81933.1"/>
    <property type="molecule type" value="Genomic_DNA"/>
</dbReference>
<evidence type="ECO:0000313" key="8">
    <source>
        <dbReference type="Proteomes" id="UP000006049"/>
    </source>
</evidence>
<dbReference type="Pfam" id="PF18962">
    <property type="entry name" value="Por_Secre_tail"/>
    <property type="match status" value="1"/>
</dbReference>
<feature type="domain" description="Fibronectin type-III" evidence="6">
    <location>
        <begin position="179"/>
        <end position="271"/>
    </location>
</feature>
<keyword evidence="2" id="KW-1015">Disulfide bond</keyword>
<dbReference type="InterPro" id="IPR035914">
    <property type="entry name" value="Sperma_CUB_dom_sf"/>
</dbReference>
<evidence type="ECO:0000259" key="4">
    <source>
        <dbReference type="PROSITE" id="PS01180"/>
    </source>
</evidence>
<feature type="domain" description="CUB" evidence="4">
    <location>
        <begin position="1040"/>
        <end position="1180"/>
    </location>
</feature>
<dbReference type="KEGG" id="asl:Aeqsu_2476"/>
<feature type="domain" description="MAM" evidence="5">
    <location>
        <begin position="24"/>
        <end position="179"/>
    </location>
</feature>
<dbReference type="PROSITE" id="PS50060">
    <property type="entry name" value="MAM_2"/>
    <property type="match status" value="2"/>
</dbReference>
<reference evidence="7 8" key="1">
    <citation type="submission" date="2012-06" db="EMBL/GenBank/DDBJ databases">
        <title>The complete genome of Aequorivita sublithincola DSM 14238.</title>
        <authorList>
            <consortium name="US DOE Joint Genome Institute (JGI-PGF)"/>
            <person name="Lucas S."/>
            <person name="Copeland A."/>
            <person name="Lapidus A."/>
            <person name="Goodwin L."/>
            <person name="Pitluck S."/>
            <person name="Peters L."/>
            <person name="Munk A.C.C."/>
            <person name="Kyrpides N."/>
            <person name="Mavromatis K."/>
            <person name="Pagani I."/>
            <person name="Ivanova N."/>
            <person name="Ovchinnikova G."/>
            <person name="Zeytun A."/>
            <person name="Detter J.C."/>
            <person name="Han C."/>
            <person name="Land M."/>
            <person name="Hauser L."/>
            <person name="Markowitz V."/>
            <person name="Cheng J.-F."/>
            <person name="Hugenholtz P."/>
            <person name="Woyke T."/>
            <person name="Wu D."/>
            <person name="Tindall B."/>
            <person name="Faehnrich R."/>
            <person name="Brambilla E."/>
            <person name="Klenk H.-P."/>
            <person name="Eisen J.A."/>
        </authorList>
    </citation>
    <scope>NUCLEOTIDE SEQUENCE [LARGE SCALE GENOMIC DNA]</scope>
    <source>
        <strain evidence="8">DSM 14238 / LMG 21431 / ACAM 643 / 9-3</strain>
    </source>
</reference>
<dbReference type="eggNOG" id="COG4935">
    <property type="taxonomic scope" value="Bacteria"/>
</dbReference>
<dbReference type="InterPro" id="IPR003961">
    <property type="entry name" value="FN3_dom"/>
</dbReference>
<dbReference type="InterPro" id="IPR036116">
    <property type="entry name" value="FN3_sf"/>
</dbReference>
<dbReference type="SUPFAM" id="SSF49265">
    <property type="entry name" value="Fibronectin type III"/>
    <property type="match status" value="2"/>
</dbReference>
<dbReference type="Pfam" id="PF00041">
    <property type="entry name" value="fn3"/>
    <property type="match status" value="1"/>
</dbReference>
<feature type="domain" description="Fibronectin type-III" evidence="6">
    <location>
        <begin position="964"/>
        <end position="1059"/>
    </location>
</feature>
<dbReference type="NCBIfam" id="TIGR04183">
    <property type="entry name" value="Por_Secre_tail"/>
    <property type="match status" value="1"/>
</dbReference>
<dbReference type="Pfam" id="PF07675">
    <property type="entry name" value="Cleaved_Adhesin"/>
    <property type="match status" value="1"/>
</dbReference>
<dbReference type="NCBIfam" id="NF038128">
    <property type="entry name" value="choice_anch_J"/>
    <property type="match status" value="3"/>
</dbReference>